<reference evidence="9 10" key="1">
    <citation type="submission" date="2018-11" db="EMBL/GenBank/DDBJ databases">
        <authorList>
            <person name="Li F."/>
        </authorList>
    </citation>
    <scope>NUCLEOTIDE SEQUENCE [LARGE SCALE GENOMIC DNA]</scope>
    <source>
        <strain evidence="9 10">Gsoil 818</strain>
    </source>
</reference>
<dbReference type="Proteomes" id="UP000279994">
    <property type="component" value="Unassembled WGS sequence"/>
</dbReference>
<dbReference type="AlphaFoldDB" id="A0A3N0GYB9"/>
<keyword evidence="10" id="KW-1185">Reference proteome</keyword>
<dbReference type="PROSITE" id="PS50111">
    <property type="entry name" value="CHEMOTAXIS_TRANSDUC_2"/>
    <property type="match status" value="1"/>
</dbReference>
<dbReference type="InterPro" id="IPR003660">
    <property type="entry name" value="HAMP_dom"/>
</dbReference>
<dbReference type="PANTHER" id="PTHR32089:SF112">
    <property type="entry name" value="LYSOZYME-LIKE PROTEIN-RELATED"/>
    <property type="match status" value="1"/>
</dbReference>
<feature type="domain" description="Methyl-accepting transducer" evidence="7">
    <location>
        <begin position="281"/>
        <end position="520"/>
    </location>
</feature>
<evidence type="ECO:0000256" key="6">
    <source>
        <dbReference type="SAM" id="Phobius"/>
    </source>
</evidence>
<keyword evidence="3 5" id="KW-0807">Transducer</keyword>
<gene>
    <name evidence="9" type="ORF">EFL26_01065</name>
</gene>
<protein>
    <submittedName>
        <fullName evidence="9">Methyl-accepting chemotaxis protein</fullName>
    </submittedName>
</protein>
<comment type="similarity">
    <text evidence="4">Belongs to the methyl-accepting chemotaxis (MCP) protein family.</text>
</comment>
<evidence type="ECO:0000256" key="4">
    <source>
        <dbReference type="ARBA" id="ARBA00029447"/>
    </source>
</evidence>
<dbReference type="SMART" id="SM00304">
    <property type="entry name" value="HAMP"/>
    <property type="match status" value="1"/>
</dbReference>
<dbReference type="InterPro" id="IPR004089">
    <property type="entry name" value="MCPsignal_dom"/>
</dbReference>
<dbReference type="Gene3D" id="1.10.287.950">
    <property type="entry name" value="Methyl-accepting chemotaxis protein"/>
    <property type="match status" value="1"/>
</dbReference>
<sequence length="532" mass="54063">MTGNSMGIRMTVGRKLAVLASCGALVALGISGASLVSMGHVKSTSDVRVTLNRANAVLVDLDMQQSNLQIVERDQLLATNDAARAAAVASLGEVKKRVDADWAALDGIQVDQAEVGTSLSALRGDYATYVDDVTKQMPVLGAIDPASPQAEQALKAEAARAAATEEKITATRAVIQRQVDAALHASEAAMSTLRTTIVVGLLVGLLALGAISLAITRSITRPLRHMVTALGRVADGDLTTEVAVKARDEIGEMAGALSTALGAMRGAVALVGETSTGLASASEELTAVSTQLGANAEETSAQAGTVSVAAEQASGNVTSMSAATEELTASIREIARSASTAAGVANQAAASAQGTSQAVERLDAAGVEIGEISRVINSIAEQTNLLALNATIEAARAGEAGKGFAVVANEVKELAQETAKATEDISRKIGAIQATTSEVGEAIDVIVRVVNEIDELQTTIAAAVEEQSATAAEISRSVEQLAVGSGDIAQNIGGVAQAADATAQGAGMTQQSAVELSHLATRIDELVGTFTY</sequence>
<feature type="transmembrane region" description="Helical" evidence="6">
    <location>
        <begin position="197"/>
        <end position="216"/>
    </location>
</feature>
<dbReference type="SMART" id="SM00283">
    <property type="entry name" value="MA"/>
    <property type="match status" value="1"/>
</dbReference>
<evidence type="ECO:0000313" key="10">
    <source>
        <dbReference type="Proteomes" id="UP000279994"/>
    </source>
</evidence>
<evidence type="ECO:0000259" key="7">
    <source>
        <dbReference type="PROSITE" id="PS50111"/>
    </source>
</evidence>
<dbReference type="GO" id="GO:0004888">
    <property type="term" value="F:transmembrane signaling receptor activity"/>
    <property type="evidence" value="ECO:0007669"/>
    <property type="project" value="InterPro"/>
</dbReference>
<dbReference type="InterPro" id="IPR004090">
    <property type="entry name" value="Chemotax_Me-accpt_rcpt"/>
</dbReference>
<evidence type="ECO:0000259" key="8">
    <source>
        <dbReference type="PROSITE" id="PS50885"/>
    </source>
</evidence>
<evidence type="ECO:0000256" key="2">
    <source>
        <dbReference type="ARBA" id="ARBA00022989"/>
    </source>
</evidence>
<dbReference type="CDD" id="cd06225">
    <property type="entry name" value="HAMP"/>
    <property type="match status" value="1"/>
</dbReference>
<dbReference type="GO" id="GO:0016020">
    <property type="term" value="C:membrane"/>
    <property type="evidence" value="ECO:0007669"/>
    <property type="project" value="InterPro"/>
</dbReference>
<evidence type="ECO:0000313" key="9">
    <source>
        <dbReference type="EMBL" id="RNM17409.1"/>
    </source>
</evidence>
<keyword evidence="6" id="KW-0472">Membrane</keyword>
<dbReference type="PRINTS" id="PR00260">
    <property type="entry name" value="CHEMTRNSDUCR"/>
</dbReference>
<evidence type="ECO:0000256" key="1">
    <source>
        <dbReference type="ARBA" id="ARBA00022692"/>
    </source>
</evidence>
<feature type="domain" description="HAMP" evidence="8">
    <location>
        <begin position="217"/>
        <end position="269"/>
    </location>
</feature>
<comment type="caution">
    <text evidence="9">The sequence shown here is derived from an EMBL/GenBank/DDBJ whole genome shotgun (WGS) entry which is preliminary data.</text>
</comment>
<organism evidence="9 10">
    <name type="scientific">Nocardioides pocheonensis</name>
    <dbReference type="NCBI Taxonomy" id="661485"/>
    <lineage>
        <taxon>Bacteria</taxon>
        <taxon>Bacillati</taxon>
        <taxon>Actinomycetota</taxon>
        <taxon>Actinomycetes</taxon>
        <taxon>Propionibacteriales</taxon>
        <taxon>Nocardioidaceae</taxon>
        <taxon>Nocardioides</taxon>
    </lineage>
</organism>
<name>A0A3N0GYB9_9ACTN</name>
<dbReference type="OrthoDB" id="8667074at2"/>
<keyword evidence="2 6" id="KW-1133">Transmembrane helix</keyword>
<accession>A0A3N0GYB9</accession>
<keyword evidence="1 6" id="KW-0812">Transmembrane</keyword>
<dbReference type="PANTHER" id="PTHR32089">
    <property type="entry name" value="METHYL-ACCEPTING CHEMOTAXIS PROTEIN MCPB"/>
    <property type="match status" value="1"/>
</dbReference>
<dbReference type="Pfam" id="PF00672">
    <property type="entry name" value="HAMP"/>
    <property type="match status" value="1"/>
</dbReference>
<evidence type="ECO:0000256" key="5">
    <source>
        <dbReference type="PROSITE-ProRule" id="PRU00284"/>
    </source>
</evidence>
<evidence type="ECO:0000256" key="3">
    <source>
        <dbReference type="ARBA" id="ARBA00023224"/>
    </source>
</evidence>
<dbReference type="EMBL" id="RJSF01000003">
    <property type="protein sequence ID" value="RNM17409.1"/>
    <property type="molecule type" value="Genomic_DNA"/>
</dbReference>
<dbReference type="PROSITE" id="PS50885">
    <property type="entry name" value="HAMP"/>
    <property type="match status" value="1"/>
</dbReference>
<dbReference type="GO" id="GO:0006935">
    <property type="term" value="P:chemotaxis"/>
    <property type="evidence" value="ECO:0007669"/>
    <property type="project" value="InterPro"/>
</dbReference>
<dbReference type="Pfam" id="PF00015">
    <property type="entry name" value="MCPsignal"/>
    <property type="match status" value="1"/>
</dbReference>
<proteinExistence type="inferred from homology"/>
<dbReference type="SUPFAM" id="SSF58104">
    <property type="entry name" value="Methyl-accepting chemotaxis protein (MCP) signaling domain"/>
    <property type="match status" value="1"/>
</dbReference>
<dbReference type="GO" id="GO:0007165">
    <property type="term" value="P:signal transduction"/>
    <property type="evidence" value="ECO:0007669"/>
    <property type="project" value="UniProtKB-KW"/>
</dbReference>